<keyword evidence="8 10" id="KW-0472">Membrane</keyword>
<feature type="transmembrane region" description="Helical" evidence="10">
    <location>
        <begin position="120"/>
        <end position="149"/>
    </location>
</feature>
<feature type="domain" description="Cation/H(+) antiporter C-terminal" evidence="13">
    <location>
        <begin position="474"/>
        <end position="618"/>
    </location>
</feature>
<dbReference type="InterPro" id="IPR057291">
    <property type="entry name" value="CHX17_2nd"/>
</dbReference>
<keyword evidence="7" id="KW-0406">Ion transport</keyword>
<organism evidence="14 15">
    <name type="scientific">Nyssa sinensis</name>
    <dbReference type="NCBI Taxonomy" id="561372"/>
    <lineage>
        <taxon>Eukaryota</taxon>
        <taxon>Viridiplantae</taxon>
        <taxon>Streptophyta</taxon>
        <taxon>Embryophyta</taxon>
        <taxon>Tracheophyta</taxon>
        <taxon>Spermatophyta</taxon>
        <taxon>Magnoliopsida</taxon>
        <taxon>eudicotyledons</taxon>
        <taxon>Gunneridae</taxon>
        <taxon>Pentapetalae</taxon>
        <taxon>asterids</taxon>
        <taxon>Cornales</taxon>
        <taxon>Nyssaceae</taxon>
        <taxon>Nyssa</taxon>
    </lineage>
</organism>
<evidence type="ECO:0000259" key="13">
    <source>
        <dbReference type="Pfam" id="PF23259"/>
    </source>
</evidence>
<evidence type="ECO:0000256" key="3">
    <source>
        <dbReference type="ARBA" id="ARBA00022538"/>
    </source>
</evidence>
<dbReference type="GO" id="GO:0006885">
    <property type="term" value="P:regulation of pH"/>
    <property type="evidence" value="ECO:0007669"/>
    <property type="project" value="TreeGrafter"/>
</dbReference>
<dbReference type="EMBL" id="CM018034">
    <property type="protein sequence ID" value="KAA8543695.1"/>
    <property type="molecule type" value="Genomic_DNA"/>
</dbReference>
<dbReference type="GO" id="GO:0012505">
    <property type="term" value="C:endomembrane system"/>
    <property type="evidence" value="ECO:0007669"/>
    <property type="project" value="TreeGrafter"/>
</dbReference>
<dbReference type="AlphaFoldDB" id="A0A5J5BKM3"/>
<evidence type="ECO:0000313" key="14">
    <source>
        <dbReference type="EMBL" id="KAA8543695.1"/>
    </source>
</evidence>
<evidence type="ECO:0000256" key="8">
    <source>
        <dbReference type="ARBA" id="ARBA00023136"/>
    </source>
</evidence>
<evidence type="ECO:0000313" key="15">
    <source>
        <dbReference type="Proteomes" id="UP000325577"/>
    </source>
</evidence>
<dbReference type="InterPro" id="IPR050794">
    <property type="entry name" value="CPA2_transporter"/>
</dbReference>
<evidence type="ECO:0000256" key="4">
    <source>
        <dbReference type="ARBA" id="ARBA00022692"/>
    </source>
</evidence>
<evidence type="ECO:0000256" key="5">
    <source>
        <dbReference type="ARBA" id="ARBA00022958"/>
    </source>
</evidence>
<comment type="similarity">
    <text evidence="9">Belongs to the monovalent cation:proton antiporter 2 (CPA2) transporter (TC 2.A.37) family. CHX (TC 2.A.37.4) subfamily.</text>
</comment>
<feature type="transmembrane region" description="Helical" evidence="10">
    <location>
        <begin position="199"/>
        <end position="220"/>
    </location>
</feature>
<dbReference type="Pfam" id="PF23259">
    <property type="entry name" value="CHX17_C"/>
    <property type="match status" value="1"/>
</dbReference>
<keyword evidence="3" id="KW-0633">Potassium transport</keyword>
<dbReference type="GO" id="GO:0015297">
    <property type="term" value="F:antiporter activity"/>
    <property type="evidence" value="ECO:0007669"/>
    <property type="project" value="InterPro"/>
</dbReference>
<evidence type="ECO:0000256" key="6">
    <source>
        <dbReference type="ARBA" id="ARBA00022989"/>
    </source>
</evidence>
<evidence type="ECO:0000259" key="12">
    <source>
        <dbReference type="Pfam" id="PF23256"/>
    </source>
</evidence>
<dbReference type="InterPro" id="IPR006153">
    <property type="entry name" value="Cation/H_exchanger_TM"/>
</dbReference>
<comment type="subcellular location">
    <subcellularLocation>
        <location evidence="1">Membrane</location>
        <topology evidence="1">Multi-pass membrane protein</topology>
    </subcellularLocation>
</comment>
<feature type="domain" description="Cation/H(+) antiporter central" evidence="12">
    <location>
        <begin position="336"/>
        <end position="465"/>
    </location>
</feature>
<dbReference type="OrthoDB" id="1868135at2759"/>
<evidence type="ECO:0000256" key="1">
    <source>
        <dbReference type="ARBA" id="ARBA00004141"/>
    </source>
</evidence>
<dbReference type="PANTHER" id="PTHR32468">
    <property type="entry name" value="CATION/H + ANTIPORTER"/>
    <property type="match status" value="1"/>
</dbReference>
<feature type="transmembrane region" description="Helical" evidence="10">
    <location>
        <begin position="226"/>
        <end position="248"/>
    </location>
</feature>
<dbReference type="Pfam" id="PF00999">
    <property type="entry name" value="Na_H_Exchanger"/>
    <property type="match status" value="1"/>
</dbReference>
<feature type="transmembrane region" description="Helical" evidence="10">
    <location>
        <begin position="260"/>
        <end position="279"/>
    </location>
</feature>
<feature type="domain" description="Cation/H+ exchanger transmembrane" evidence="11">
    <location>
        <begin position="8"/>
        <end position="270"/>
    </location>
</feature>
<feature type="transmembrane region" description="Helical" evidence="10">
    <location>
        <begin position="169"/>
        <end position="187"/>
    </location>
</feature>
<keyword evidence="15" id="KW-1185">Reference proteome</keyword>
<feature type="transmembrane region" description="Helical" evidence="10">
    <location>
        <begin position="46"/>
        <end position="69"/>
    </location>
</feature>
<dbReference type="InterPro" id="IPR057290">
    <property type="entry name" value="CHX17_C"/>
</dbReference>
<dbReference type="PANTHER" id="PTHR32468:SF66">
    <property type="entry name" value="CATION_H+ EXCHANGER DOMAIN-CONTAINING PROTEIN"/>
    <property type="match status" value="1"/>
</dbReference>
<dbReference type="Gene3D" id="1.20.1530.20">
    <property type="match status" value="1"/>
</dbReference>
<keyword evidence="4 10" id="KW-0812">Transmembrane</keyword>
<reference evidence="14 15" key="1">
    <citation type="submission" date="2019-09" db="EMBL/GenBank/DDBJ databases">
        <title>A chromosome-level genome assembly of the Chinese tupelo Nyssa sinensis.</title>
        <authorList>
            <person name="Yang X."/>
            <person name="Kang M."/>
            <person name="Yang Y."/>
            <person name="Xiong H."/>
            <person name="Wang M."/>
            <person name="Zhang Z."/>
            <person name="Wang Z."/>
            <person name="Wu H."/>
            <person name="Ma T."/>
            <person name="Liu J."/>
            <person name="Xi Z."/>
        </authorList>
    </citation>
    <scope>NUCLEOTIDE SEQUENCE [LARGE SCALE GENOMIC DNA]</scope>
    <source>
        <strain evidence="14">J267</strain>
        <tissue evidence="14">Leaf</tissue>
    </source>
</reference>
<dbReference type="Proteomes" id="UP000325577">
    <property type="component" value="Linkage Group LG11"/>
</dbReference>
<keyword evidence="2" id="KW-0813">Transport</keyword>
<dbReference type="GO" id="GO:0016020">
    <property type="term" value="C:membrane"/>
    <property type="evidence" value="ECO:0007669"/>
    <property type="project" value="UniProtKB-SubCell"/>
</dbReference>
<proteinExistence type="inferred from homology"/>
<sequence length="652" mass="72802">MHSVPMDPTLQKSLTWVASFQSLTSFHVIVCMLADLKLLNSELGRLAVSSSLISGICSWAWTLIVFTVFRGPESSQGREDTLLFMSLLVGSLLLVIICILRPIMFWMVRRTHEKAVPENYIFAIFLMILGSSIFGEVIGQHFLFGPMILGMAVPDGPPLGSALIDKLDLYVSYILLPIYFVASGASIDFSLIHLRNFGIVELLALFGFMSKVVGTMLPSLYCKMPINDAVCLSLIMSVQGITDVLILGRAMEIKVIDAESYNIMVISIVLINGTISSMIKNLYNPSRRYMPYRRRTIQHSRPNTELRMLACIYHQNHTPSIITLLEASNPTTKSPIFLYVVHLIELEGRAAPLLVAHHHGRKNSSHDSQLSDRIVNAFRLYEQQNQGTIMVNPFTAISPYASMHDDVCALALDKRVSIIIVPFHQLWTIDGTEESFNAIRAVNRNILKVAPCSIGILVDRDILNRAASSFTSSYNVGMIFLGGQDDQEALAYAIRMAKHPNVSLTVVRLIEFDKKYKNTDIERDFEMINEFQTANINNDSCFYKEEVVMDSVGVVNMIRNVENTFDLILVGRRHASDSPLCFGLTEWNEFPELGFVGDMLASSDSNCKVSVLVVQQQTSVGGDTLHSPKFLAEDSSAIVEMPWDSVKAWPIP</sequence>
<dbReference type="Pfam" id="PF23256">
    <property type="entry name" value="CHX17_2nd"/>
    <property type="match status" value="1"/>
</dbReference>
<keyword evidence="5" id="KW-0630">Potassium</keyword>
<evidence type="ECO:0000256" key="2">
    <source>
        <dbReference type="ARBA" id="ARBA00022448"/>
    </source>
</evidence>
<gene>
    <name evidence="14" type="ORF">F0562_021559</name>
</gene>
<feature type="transmembrane region" description="Helical" evidence="10">
    <location>
        <begin position="81"/>
        <end position="108"/>
    </location>
</feature>
<dbReference type="InterPro" id="IPR038770">
    <property type="entry name" value="Na+/solute_symporter_sf"/>
</dbReference>
<keyword evidence="6 10" id="KW-1133">Transmembrane helix</keyword>
<dbReference type="GO" id="GO:1902600">
    <property type="term" value="P:proton transmembrane transport"/>
    <property type="evidence" value="ECO:0007669"/>
    <property type="project" value="InterPro"/>
</dbReference>
<dbReference type="GO" id="GO:0006813">
    <property type="term" value="P:potassium ion transport"/>
    <property type="evidence" value="ECO:0007669"/>
    <property type="project" value="UniProtKB-KW"/>
</dbReference>
<protein>
    <submittedName>
        <fullName evidence="14">Uncharacterized protein</fullName>
    </submittedName>
</protein>
<feature type="transmembrane region" description="Helical" evidence="10">
    <location>
        <begin position="14"/>
        <end position="34"/>
    </location>
</feature>
<accession>A0A5J5BKM3</accession>
<evidence type="ECO:0000259" key="11">
    <source>
        <dbReference type="Pfam" id="PF00999"/>
    </source>
</evidence>
<evidence type="ECO:0000256" key="7">
    <source>
        <dbReference type="ARBA" id="ARBA00023065"/>
    </source>
</evidence>
<evidence type="ECO:0000256" key="9">
    <source>
        <dbReference type="ARBA" id="ARBA00038341"/>
    </source>
</evidence>
<name>A0A5J5BKM3_9ASTE</name>
<evidence type="ECO:0000256" key="10">
    <source>
        <dbReference type="SAM" id="Phobius"/>
    </source>
</evidence>